<dbReference type="GeneID" id="29383037"/>
<dbReference type="InterPro" id="IPR000847">
    <property type="entry name" value="LysR_HTH_N"/>
</dbReference>
<dbReference type="FunFam" id="1.10.10.10:FF:000001">
    <property type="entry name" value="LysR family transcriptional regulator"/>
    <property type="match status" value="1"/>
</dbReference>
<sequence>MRKLIPLKSLYTFVAVAETGSMTEAAQVLSVSHSAVSQAIKSLESQLNQPLFNRVGRSVTLNSAGQKYYRKVAPALEQIVDATESMLVSHNSNRLTLNMINSLALHWWIPRVPTFQAFAPNVDIRISTLTGAFSLEVEGVDVALIHGFQREWQGYYCEKLADDEIVLVCHPELLSERNMTTEQVLECYPAIVAANPRRQSDWSIWCEANKLPQPKQQKNLTFSTSAQAVQATIRKLGVFVTHRQFVREEIQHGLLMEIGHSTLHPEQAFYFACPKDKLKLESVLLLRKWLKQEFSQAQ</sequence>
<name>A0AAX2LU29_VIBFL</name>
<keyword evidence="8" id="KW-1185">Reference proteome</keyword>
<dbReference type="PANTHER" id="PTHR30537">
    <property type="entry name" value="HTH-TYPE TRANSCRIPTIONAL REGULATOR"/>
    <property type="match status" value="1"/>
</dbReference>
<evidence type="ECO:0000256" key="1">
    <source>
        <dbReference type="ARBA" id="ARBA00009437"/>
    </source>
</evidence>
<comment type="similarity">
    <text evidence="1">Belongs to the LysR transcriptional regulatory family.</text>
</comment>
<dbReference type="InterPro" id="IPR036390">
    <property type="entry name" value="WH_DNA-bd_sf"/>
</dbReference>
<dbReference type="RefSeq" id="WP_061055357.1">
    <property type="nucleotide sequence ID" value="NZ_CABLBX010000013.1"/>
</dbReference>
<keyword evidence="2" id="KW-0805">Transcription regulation</keyword>
<dbReference type="InterPro" id="IPR058163">
    <property type="entry name" value="LysR-type_TF_proteobact-type"/>
</dbReference>
<dbReference type="Gene3D" id="1.10.10.10">
    <property type="entry name" value="Winged helix-like DNA-binding domain superfamily/Winged helix DNA-binding domain"/>
    <property type="match status" value="1"/>
</dbReference>
<dbReference type="InterPro" id="IPR005119">
    <property type="entry name" value="LysR_subst-bd"/>
</dbReference>
<dbReference type="GO" id="GO:0003700">
    <property type="term" value="F:DNA-binding transcription factor activity"/>
    <property type="evidence" value="ECO:0007669"/>
    <property type="project" value="InterPro"/>
</dbReference>
<dbReference type="GO" id="GO:0006351">
    <property type="term" value="P:DNA-templated transcription"/>
    <property type="evidence" value="ECO:0007669"/>
    <property type="project" value="TreeGrafter"/>
</dbReference>
<reference evidence="8" key="1">
    <citation type="submission" date="2015-12" db="EMBL/GenBank/DDBJ databases">
        <title>FDA dAtabase for Regulatory Grade micrObial Sequences (FDA-ARGOS): Supporting development and validation of Infectious Disease Dx tests.</title>
        <authorList>
            <person name="Hoffmann M."/>
            <person name="Allard M."/>
            <person name="Evans P."/>
            <person name="Brown E."/>
            <person name="Tallon L.J."/>
            <person name="Sadzewicz L."/>
            <person name="Sengamalay N."/>
            <person name="Ott S."/>
            <person name="Godinez A."/>
            <person name="Nagaraj S."/>
            <person name="Vyas G."/>
            <person name="Aluvathingal J."/>
            <person name="Nadendla S."/>
            <person name="Geyer C."/>
            <person name="Sichtig H."/>
        </authorList>
    </citation>
    <scope>NUCLEOTIDE SEQUENCE [LARGE SCALE GENOMIC DNA]</scope>
    <source>
        <strain evidence="8">ATCC 33809</strain>
    </source>
</reference>
<feature type="domain" description="HTH lysR-type" evidence="5">
    <location>
        <begin position="5"/>
        <end position="62"/>
    </location>
</feature>
<protein>
    <submittedName>
        <fullName evidence="7">Glycine cleavage operon activator</fullName>
    </submittedName>
    <submittedName>
        <fullName evidence="6">LysR family transcriptional regulator</fullName>
    </submittedName>
</protein>
<dbReference type="EMBL" id="UHIP01000002">
    <property type="protein sequence ID" value="SUQ26874.1"/>
    <property type="molecule type" value="Genomic_DNA"/>
</dbReference>
<dbReference type="InterPro" id="IPR036388">
    <property type="entry name" value="WH-like_DNA-bd_sf"/>
</dbReference>
<evidence type="ECO:0000256" key="2">
    <source>
        <dbReference type="ARBA" id="ARBA00023015"/>
    </source>
</evidence>
<proteinExistence type="inferred from homology"/>
<dbReference type="Proteomes" id="UP000057088">
    <property type="component" value="Chromosome 1"/>
</dbReference>
<evidence type="ECO:0000256" key="3">
    <source>
        <dbReference type="ARBA" id="ARBA00023125"/>
    </source>
</evidence>
<reference evidence="7 9" key="3">
    <citation type="submission" date="2018-06" db="EMBL/GenBank/DDBJ databases">
        <authorList>
            <consortium name="Pathogen Informatics"/>
            <person name="Doyle S."/>
        </authorList>
    </citation>
    <scope>NUCLEOTIDE SEQUENCE [LARGE SCALE GENOMIC DNA]</scope>
    <source>
        <strain evidence="7 9">NCTC11327</strain>
    </source>
</reference>
<evidence type="ECO:0000313" key="7">
    <source>
        <dbReference type="EMBL" id="SUQ26874.1"/>
    </source>
</evidence>
<keyword evidence="3" id="KW-0238">DNA-binding</keyword>
<accession>A0AAX2LU29</accession>
<dbReference type="AlphaFoldDB" id="A0AAX2LU29"/>
<dbReference type="PROSITE" id="PS50931">
    <property type="entry name" value="HTH_LYSR"/>
    <property type="match status" value="1"/>
</dbReference>
<dbReference type="Pfam" id="PF00126">
    <property type="entry name" value="HTH_1"/>
    <property type="match status" value="1"/>
</dbReference>
<dbReference type="KEGG" id="vfl:AL536_00835"/>
<organism evidence="7 9">
    <name type="scientific">Vibrio fluvialis</name>
    <dbReference type="NCBI Taxonomy" id="676"/>
    <lineage>
        <taxon>Bacteria</taxon>
        <taxon>Pseudomonadati</taxon>
        <taxon>Pseudomonadota</taxon>
        <taxon>Gammaproteobacteria</taxon>
        <taxon>Vibrionales</taxon>
        <taxon>Vibrionaceae</taxon>
        <taxon>Vibrio</taxon>
    </lineage>
</organism>
<dbReference type="EMBL" id="CP014034">
    <property type="protein sequence ID" value="AMF92065.1"/>
    <property type="molecule type" value="Genomic_DNA"/>
</dbReference>
<dbReference type="Proteomes" id="UP000254626">
    <property type="component" value="Unassembled WGS sequence"/>
</dbReference>
<dbReference type="Pfam" id="PF03466">
    <property type="entry name" value="LysR_substrate"/>
    <property type="match status" value="1"/>
</dbReference>
<evidence type="ECO:0000313" key="6">
    <source>
        <dbReference type="EMBL" id="AMF92065.1"/>
    </source>
</evidence>
<dbReference type="Gene3D" id="3.40.190.10">
    <property type="entry name" value="Periplasmic binding protein-like II"/>
    <property type="match status" value="2"/>
</dbReference>
<gene>
    <name evidence="7" type="primary">gcvA_7</name>
    <name evidence="6" type="ORF">AL536_00835</name>
    <name evidence="7" type="ORF">NCTC11327_03738</name>
</gene>
<dbReference type="SUPFAM" id="SSF53850">
    <property type="entry name" value="Periplasmic binding protein-like II"/>
    <property type="match status" value="1"/>
</dbReference>
<evidence type="ECO:0000259" key="5">
    <source>
        <dbReference type="PROSITE" id="PS50931"/>
    </source>
</evidence>
<dbReference type="PRINTS" id="PR00039">
    <property type="entry name" value="HTHLYSR"/>
</dbReference>
<evidence type="ECO:0000256" key="4">
    <source>
        <dbReference type="ARBA" id="ARBA00023163"/>
    </source>
</evidence>
<dbReference type="PANTHER" id="PTHR30537:SF26">
    <property type="entry name" value="GLYCINE CLEAVAGE SYSTEM TRANSCRIPTIONAL ACTIVATOR"/>
    <property type="match status" value="1"/>
</dbReference>
<keyword evidence="4" id="KW-0804">Transcription</keyword>
<dbReference type="SUPFAM" id="SSF46785">
    <property type="entry name" value="Winged helix' DNA-binding domain"/>
    <property type="match status" value="1"/>
</dbReference>
<evidence type="ECO:0000313" key="8">
    <source>
        <dbReference type="Proteomes" id="UP000057088"/>
    </source>
</evidence>
<evidence type="ECO:0000313" key="9">
    <source>
        <dbReference type="Proteomes" id="UP000254626"/>
    </source>
</evidence>
<dbReference type="GO" id="GO:0043565">
    <property type="term" value="F:sequence-specific DNA binding"/>
    <property type="evidence" value="ECO:0007669"/>
    <property type="project" value="TreeGrafter"/>
</dbReference>
<reference evidence="6" key="2">
    <citation type="submission" date="2018-01" db="EMBL/GenBank/DDBJ databases">
        <title>FDA dAtabase for Regulatory Grade micrObial Sequences (FDA-ARGOS): Supporting development and validation of Infectious Disease Dx tests.</title>
        <authorList>
            <person name="Hoffmann M."/>
            <person name="Allard M."/>
            <person name="Evans P."/>
            <person name="Brown E."/>
            <person name="Tallon L."/>
            <person name="Sadzewicz L."/>
            <person name="Sengamalay N."/>
            <person name="Ott S."/>
            <person name="Godinez A."/>
            <person name="Nagaraj S."/>
            <person name="Vyas G."/>
            <person name="Aluvathingal J."/>
            <person name="Nadendla S."/>
            <person name="Geyer C."/>
            <person name="Sichtig H."/>
        </authorList>
    </citation>
    <scope>NUCLEOTIDE SEQUENCE</scope>
    <source>
        <strain evidence="6">ATCC 33809</strain>
    </source>
</reference>